<dbReference type="EMBL" id="GELH01000658">
    <property type="protein sequence ID" value="JAS03614.1"/>
    <property type="molecule type" value="Transcribed_RNA"/>
</dbReference>
<feature type="transmembrane region" description="Helical" evidence="1">
    <location>
        <begin position="256"/>
        <end position="278"/>
    </location>
</feature>
<proteinExistence type="predicted"/>
<dbReference type="EMBL" id="GELH01000657">
    <property type="protein sequence ID" value="JAS03615.1"/>
    <property type="molecule type" value="Transcribed_RNA"/>
</dbReference>
<reference evidence="2" key="1">
    <citation type="submission" date="2016-03" db="EMBL/GenBank/DDBJ databases">
        <authorList>
            <person name="Ploux O."/>
        </authorList>
    </citation>
    <scope>NUCLEOTIDE SEQUENCE</scope>
    <source>
        <tissue evidence="2">Mantle</tissue>
    </source>
</reference>
<keyword evidence="1" id="KW-0812">Transmembrane</keyword>
<protein>
    <submittedName>
        <fullName evidence="2">Uncharacterized protein</fullName>
    </submittedName>
</protein>
<organism evidence="2">
    <name type="scientific">Pinctada fucata</name>
    <name type="common">Akoya pearl oyster</name>
    <name type="synonym">Pinctada imbricata fucata</name>
    <dbReference type="NCBI Taxonomy" id="50426"/>
    <lineage>
        <taxon>Eukaryota</taxon>
        <taxon>Metazoa</taxon>
        <taxon>Spiralia</taxon>
        <taxon>Lophotrochozoa</taxon>
        <taxon>Mollusca</taxon>
        <taxon>Bivalvia</taxon>
        <taxon>Autobranchia</taxon>
        <taxon>Pteriomorphia</taxon>
        <taxon>Pterioida</taxon>
        <taxon>Pterioidea</taxon>
        <taxon>Pteriidae</taxon>
        <taxon>Pinctada</taxon>
    </lineage>
</organism>
<feature type="transmembrane region" description="Helical" evidence="1">
    <location>
        <begin position="7"/>
        <end position="26"/>
    </location>
</feature>
<sequence length="335" mass="37898">MELEKKLKIYALISFLGMVMMIVAYVSPGWGVIEVVGRKRFPTGSMPQDGEPVFMAKRETRRHHHHHHHHHDDRDTVKIHMGLWYFVMCSKLQPEPPAKDFVIEEEEKIDNNGLEVDVSIEEKPERRHDHDHRRCNCKAKTYFKELGPQSMDSAMLEQVLSVKNIGKYGSCEYRVMASIGLTLGMIGFVFSLVYKRRMAQTRRSGLAAFVCLLISGVLHLVCVGKIISAMHVYRAILPNLFTESNSVFLDMHCPWGLILGAVSGILLLISATGHLCVLTRNRSDECRVYRLHLGQTEKQTFPTIAPPGYDASVGLKVPLTSAMEEADALPEKQKM</sequence>
<keyword evidence="1" id="KW-0472">Membrane</keyword>
<accession>A0A194AJX3</accession>
<name>A0A194AJX3_PINFU</name>
<dbReference type="AlphaFoldDB" id="A0A194AJX3"/>
<feature type="transmembrane region" description="Helical" evidence="1">
    <location>
        <begin position="175"/>
        <end position="194"/>
    </location>
</feature>
<evidence type="ECO:0000313" key="2">
    <source>
        <dbReference type="EMBL" id="JAS03614.1"/>
    </source>
</evidence>
<dbReference type="Gene3D" id="1.20.140.150">
    <property type="match status" value="1"/>
</dbReference>
<keyword evidence="1" id="KW-1133">Transmembrane helix</keyword>
<evidence type="ECO:0000256" key="1">
    <source>
        <dbReference type="SAM" id="Phobius"/>
    </source>
</evidence>
<feature type="transmembrane region" description="Helical" evidence="1">
    <location>
        <begin position="206"/>
        <end position="236"/>
    </location>
</feature>